<protein>
    <submittedName>
        <fullName evidence="1">Uncharacterized protein</fullName>
    </submittedName>
</protein>
<dbReference type="AlphaFoldDB" id="A0A2H3AZ28"/>
<dbReference type="Proteomes" id="UP000218334">
    <property type="component" value="Unassembled WGS sequence"/>
</dbReference>
<evidence type="ECO:0000313" key="1">
    <source>
        <dbReference type="EMBL" id="PBK59018.1"/>
    </source>
</evidence>
<gene>
    <name evidence="1" type="ORF">ARMSODRAFT_983373</name>
</gene>
<proteinExistence type="predicted"/>
<name>A0A2H3AZ28_9AGAR</name>
<evidence type="ECO:0000313" key="2">
    <source>
        <dbReference type="Proteomes" id="UP000218334"/>
    </source>
</evidence>
<reference evidence="2" key="1">
    <citation type="journal article" date="2017" name="Nat. Ecol. Evol.">
        <title>Genome expansion and lineage-specific genetic innovations in the forest pathogenic fungi Armillaria.</title>
        <authorList>
            <person name="Sipos G."/>
            <person name="Prasanna A.N."/>
            <person name="Walter M.C."/>
            <person name="O'Connor E."/>
            <person name="Balint B."/>
            <person name="Krizsan K."/>
            <person name="Kiss B."/>
            <person name="Hess J."/>
            <person name="Varga T."/>
            <person name="Slot J."/>
            <person name="Riley R."/>
            <person name="Boka B."/>
            <person name="Rigling D."/>
            <person name="Barry K."/>
            <person name="Lee J."/>
            <person name="Mihaltcheva S."/>
            <person name="LaButti K."/>
            <person name="Lipzen A."/>
            <person name="Waldron R."/>
            <person name="Moloney N.M."/>
            <person name="Sperisen C."/>
            <person name="Kredics L."/>
            <person name="Vagvoelgyi C."/>
            <person name="Patrignani A."/>
            <person name="Fitzpatrick D."/>
            <person name="Nagy I."/>
            <person name="Doyle S."/>
            <person name="Anderson J.B."/>
            <person name="Grigoriev I.V."/>
            <person name="Gueldener U."/>
            <person name="Muensterkoetter M."/>
            <person name="Nagy L.G."/>
        </authorList>
    </citation>
    <scope>NUCLEOTIDE SEQUENCE [LARGE SCALE GENOMIC DNA]</scope>
    <source>
        <strain evidence="2">28-4</strain>
    </source>
</reference>
<organism evidence="1 2">
    <name type="scientific">Armillaria solidipes</name>
    <dbReference type="NCBI Taxonomy" id="1076256"/>
    <lineage>
        <taxon>Eukaryota</taxon>
        <taxon>Fungi</taxon>
        <taxon>Dikarya</taxon>
        <taxon>Basidiomycota</taxon>
        <taxon>Agaricomycotina</taxon>
        <taxon>Agaricomycetes</taxon>
        <taxon>Agaricomycetidae</taxon>
        <taxon>Agaricales</taxon>
        <taxon>Marasmiineae</taxon>
        <taxon>Physalacriaceae</taxon>
        <taxon>Armillaria</taxon>
    </lineage>
</organism>
<accession>A0A2H3AZ28</accession>
<dbReference type="EMBL" id="KZ293515">
    <property type="protein sequence ID" value="PBK59018.1"/>
    <property type="molecule type" value="Genomic_DNA"/>
</dbReference>
<keyword evidence="2" id="KW-1185">Reference proteome</keyword>
<sequence length="349" mass="39975">MKRVGKEPEALSSLLIRLQSDRPTMFNAAYQECLALGRAEPCLNEALWLWNGILTDIKVSIWPPSELIYEAIARRKPDCYFQAIGCYFRKEWAYIEIVVFKTRKYDWKERLHAANSFLSCFSGSELITASISGTATIESFHRVSSIRPSTCSKMLSLVNELIARTLTFQSWLDCATLRPQIIRRCSLPKILEGLPYQVHLPKRIETEHGHLDAVVAYSATYIWTALATPPSELRDHLEVNVIRMFCLFQPIYSLLKYGRSNIVVNYFARKIHFKNSCFICFLLAQNIVQSDMSRVNRVIDKISTLTPIRDAIAMSAEEAARPFASVVENGTREKNSAEFMNTDDQKLIW</sequence>